<dbReference type="OrthoDB" id="9797743at2"/>
<dbReference type="SFLD" id="SFLDG01129">
    <property type="entry name" value="C1.5:_HAD__Beta-PGM__Phosphata"/>
    <property type="match status" value="1"/>
</dbReference>
<proteinExistence type="predicted"/>
<name>A0A174YAB8_9FIRM</name>
<dbReference type="EMBL" id="CZBX01000001">
    <property type="protein sequence ID" value="CUQ80769.1"/>
    <property type="molecule type" value="Genomic_DNA"/>
</dbReference>
<dbReference type="CDD" id="cd07505">
    <property type="entry name" value="HAD_BPGM-like"/>
    <property type="match status" value="1"/>
</dbReference>
<dbReference type="GO" id="GO:0016791">
    <property type="term" value="F:phosphatase activity"/>
    <property type="evidence" value="ECO:0007669"/>
    <property type="project" value="TreeGrafter"/>
</dbReference>
<dbReference type="PANTHER" id="PTHR18901">
    <property type="entry name" value="2-DEOXYGLUCOSE-6-PHOSPHATE PHOSPHATASE 2"/>
    <property type="match status" value="1"/>
</dbReference>
<dbReference type="NCBIfam" id="TIGR01509">
    <property type="entry name" value="HAD-SF-IA-v3"/>
    <property type="match status" value="1"/>
</dbReference>
<accession>A0A174YAB8</accession>
<keyword evidence="1" id="KW-0378">Hydrolase</keyword>
<dbReference type="InterPro" id="IPR036412">
    <property type="entry name" value="HAD-like_sf"/>
</dbReference>
<dbReference type="PRINTS" id="PR00413">
    <property type="entry name" value="HADHALOGNASE"/>
</dbReference>
<protein>
    <submittedName>
        <fullName evidence="1">Phosphorylated carbohydrates phosphatase TM_1254</fullName>
        <ecNumber evidence="1">3.1.3.-</ecNumber>
    </submittedName>
</protein>
<reference evidence="1 2" key="1">
    <citation type="submission" date="2015-09" db="EMBL/GenBank/DDBJ databases">
        <authorList>
            <consortium name="Pathogen Informatics"/>
        </authorList>
    </citation>
    <scope>NUCLEOTIDE SEQUENCE [LARGE SCALE GENOMIC DNA]</scope>
    <source>
        <strain evidence="1 2">2789STDY5834889</strain>
    </source>
</reference>
<dbReference type="InterPro" id="IPR006439">
    <property type="entry name" value="HAD-SF_hydro_IA"/>
</dbReference>
<evidence type="ECO:0000313" key="1">
    <source>
        <dbReference type="EMBL" id="CUQ80769.1"/>
    </source>
</evidence>
<dbReference type="SFLD" id="SFLDS00003">
    <property type="entry name" value="Haloacid_Dehalogenase"/>
    <property type="match status" value="1"/>
</dbReference>
<dbReference type="EC" id="3.1.3.-" evidence="1"/>
<dbReference type="InterPro" id="IPR041492">
    <property type="entry name" value="HAD_2"/>
</dbReference>
<dbReference type="AlphaFoldDB" id="A0A174YAB8"/>
<gene>
    <name evidence="1" type="ORF">ERS852502_00120</name>
</gene>
<dbReference type="SUPFAM" id="SSF56784">
    <property type="entry name" value="HAD-like"/>
    <property type="match status" value="1"/>
</dbReference>
<sequence>MIKGVIFDVDGVLLNSMPVWENLGELYLDHLGIEAEKNLGETLFEMSLEEAADYLISHYNLEKTVEEVVQGLNKEVEDYYAKRVPLKEGVRQYLEEFRERKIPMVIATTGDRKNAEAALSRLKVLPYFQGVFTASEIGSGKDQPDIYFAALLQLDTEPEQTWVFEDTYQALRTAKHAGFKTVAVYDKANDKNLAQIWNTADIYLPEFDDFNVFWNRVSEEEKEQLLIVE</sequence>
<dbReference type="PANTHER" id="PTHR18901:SF38">
    <property type="entry name" value="PSEUDOURIDINE-5'-PHOSPHATASE"/>
    <property type="match status" value="1"/>
</dbReference>
<organism evidence="1 2">
    <name type="scientific">[Ruminococcus] torques</name>
    <dbReference type="NCBI Taxonomy" id="33039"/>
    <lineage>
        <taxon>Bacteria</taxon>
        <taxon>Bacillati</taxon>
        <taxon>Bacillota</taxon>
        <taxon>Clostridia</taxon>
        <taxon>Lachnospirales</taxon>
        <taxon>Lachnospiraceae</taxon>
        <taxon>Mediterraneibacter</taxon>
    </lineage>
</organism>
<dbReference type="Pfam" id="PF13419">
    <property type="entry name" value="HAD_2"/>
    <property type="match status" value="1"/>
</dbReference>
<dbReference type="RefSeq" id="WP_020436158.1">
    <property type="nucleotide sequence ID" value="NZ_CABJEY010000004.1"/>
</dbReference>
<dbReference type="Gene3D" id="1.10.150.240">
    <property type="entry name" value="Putative phosphatase, domain 2"/>
    <property type="match status" value="1"/>
</dbReference>
<dbReference type="InterPro" id="IPR023214">
    <property type="entry name" value="HAD_sf"/>
</dbReference>
<dbReference type="Gene3D" id="3.40.50.1000">
    <property type="entry name" value="HAD superfamily/HAD-like"/>
    <property type="match status" value="1"/>
</dbReference>
<dbReference type="GeneID" id="303257603"/>
<dbReference type="Proteomes" id="UP000078383">
    <property type="component" value="Unassembled WGS sequence"/>
</dbReference>
<dbReference type="InterPro" id="IPR023198">
    <property type="entry name" value="PGP-like_dom2"/>
</dbReference>
<evidence type="ECO:0000313" key="2">
    <source>
        <dbReference type="Proteomes" id="UP000078383"/>
    </source>
</evidence>